<dbReference type="RefSeq" id="WP_240180799.1">
    <property type="nucleotide sequence ID" value="NZ_CP092363.2"/>
</dbReference>
<evidence type="ECO:0000313" key="2">
    <source>
        <dbReference type="EMBL" id="ULN44846.1"/>
    </source>
</evidence>
<keyword evidence="3" id="KW-1185">Reference proteome</keyword>
<sequence>MTAASALPPLSEQIGTDGELRAAIAIDIDGQSVVDVSGGDGDRAKTVERGRGTLSSITS</sequence>
<protein>
    <recommendedName>
        <fullName evidence="4">Transposase</fullName>
    </recommendedName>
</protein>
<dbReference type="EMBL" id="CP092363">
    <property type="protein sequence ID" value="ULN44846.1"/>
    <property type="molecule type" value="Genomic_DNA"/>
</dbReference>
<dbReference type="Proteomes" id="UP001055337">
    <property type="component" value="Plasmid unnamed"/>
</dbReference>
<evidence type="ECO:0000256" key="1">
    <source>
        <dbReference type="SAM" id="MobiDB-lite"/>
    </source>
</evidence>
<evidence type="ECO:0008006" key="4">
    <source>
        <dbReference type="Google" id="ProtNLM"/>
    </source>
</evidence>
<accession>A0ABY3U042</accession>
<proteinExistence type="predicted"/>
<organism evidence="2 3">
    <name type="scientific">Mycolicibacterium crocinum</name>
    <dbReference type="NCBI Taxonomy" id="388459"/>
    <lineage>
        <taxon>Bacteria</taxon>
        <taxon>Bacillati</taxon>
        <taxon>Actinomycetota</taxon>
        <taxon>Actinomycetes</taxon>
        <taxon>Mycobacteriales</taxon>
        <taxon>Mycobacteriaceae</taxon>
        <taxon>Mycolicibacterium</taxon>
    </lineage>
</organism>
<evidence type="ECO:0000313" key="3">
    <source>
        <dbReference type="Proteomes" id="UP001055337"/>
    </source>
</evidence>
<geneLocation type="plasmid" evidence="2 3">
    <name>unnamed</name>
</geneLocation>
<feature type="region of interest" description="Disordered" evidence="1">
    <location>
        <begin position="35"/>
        <end position="59"/>
    </location>
</feature>
<gene>
    <name evidence="2" type="ORF">MI149_29655</name>
</gene>
<feature type="compositionally biased region" description="Basic and acidic residues" evidence="1">
    <location>
        <begin position="40"/>
        <end position="51"/>
    </location>
</feature>
<keyword evidence="2" id="KW-0614">Plasmid</keyword>
<name>A0ABY3U042_9MYCO</name>
<reference evidence="2" key="1">
    <citation type="submission" date="2022-08" db="EMBL/GenBank/DDBJ databases">
        <title>Whole genome sequencing of non-tuberculosis mycobacteria type-strains.</title>
        <authorList>
            <person name="Igarashi Y."/>
            <person name="Osugi A."/>
            <person name="Mitarai S."/>
        </authorList>
    </citation>
    <scope>NUCLEOTIDE SEQUENCE</scope>
    <source>
        <strain evidence="2">JCM 16369</strain>
    </source>
</reference>